<dbReference type="InterPro" id="IPR036388">
    <property type="entry name" value="WH-like_DNA-bd_sf"/>
</dbReference>
<dbReference type="EMBL" id="BLWC01000001">
    <property type="protein sequence ID" value="GFN00269.1"/>
    <property type="molecule type" value="Genomic_DNA"/>
</dbReference>
<dbReference type="InterPro" id="IPR016032">
    <property type="entry name" value="Sig_transdc_resp-reg_C-effctor"/>
</dbReference>
<dbReference type="Pfam" id="PF00486">
    <property type="entry name" value="Trans_reg_C"/>
    <property type="match status" value="1"/>
</dbReference>
<dbReference type="Gene3D" id="1.10.10.10">
    <property type="entry name" value="Winged helix-like DNA-binding domain superfamily/Winged helix DNA-binding domain"/>
    <property type="match status" value="1"/>
</dbReference>
<gene>
    <name evidence="4" type="ORF">Sfulv_50790</name>
</gene>
<protein>
    <recommendedName>
        <fullName evidence="3">OmpR/PhoB-type domain-containing protein</fullName>
    </recommendedName>
</protein>
<evidence type="ECO:0000313" key="4">
    <source>
        <dbReference type="EMBL" id="GFN00269.1"/>
    </source>
</evidence>
<dbReference type="PANTHER" id="PTHR35807">
    <property type="entry name" value="TRANSCRIPTIONAL REGULATOR REDD-RELATED"/>
    <property type="match status" value="1"/>
</dbReference>
<evidence type="ECO:0000256" key="2">
    <source>
        <dbReference type="PROSITE-ProRule" id="PRU01091"/>
    </source>
</evidence>
<dbReference type="RefSeq" id="WP_173316606.1">
    <property type="nucleotide sequence ID" value="NZ_BLWC01000001.1"/>
</dbReference>
<dbReference type="PROSITE" id="PS51755">
    <property type="entry name" value="OMPR_PHOB"/>
    <property type="match status" value="1"/>
</dbReference>
<dbReference type="AlphaFoldDB" id="A0A7J0CCY4"/>
<name>A0A7J0CCY4_9ACTN</name>
<feature type="DNA-binding region" description="OmpR/PhoB-type" evidence="2">
    <location>
        <begin position="1"/>
        <end position="84"/>
    </location>
</feature>
<dbReference type="SUPFAM" id="SSF46894">
    <property type="entry name" value="C-terminal effector domain of the bipartite response regulators"/>
    <property type="match status" value="1"/>
</dbReference>
<accession>A0A7J0CCY4</accession>
<proteinExistence type="predicted"/>
<dbReference type="PANTHER" id="PTHR35807:SF1">
    <property type="entry name" value="TRANSCRIPTIONAL REGULATOR REDD"/>
    <property type="match status" value="1"/>
</dbReference>
<evidence type="ECO:0000256" key="1">
    <source>
        <dbReference type="ARBA" id="ARBA00023125"/>
    </source>
</evidence>
<dbReference type="Proteomes" id="UP000498980">
    <property type="component" value="Unassembled WGS sequence"/>
</dbReference>
<dbReference type="InterPro" id="IPR051677">
    <property type="entry name" value="AfsR-DnrI-RedD_regulator"/>
</dbReference>
<keyword evidence="5" id="KW-1185">Reference proteome</keyword>
<dbReference type="GO" id="GO:0006355">
    <property type="term" value="P:regulation of DNA-templated transcription"/>
    <property type="evidence" value="ECO:0007669"/>
    <property type="project" value="InterPro"/>
</dbReference>
<evidence type="ECO:0000313" key="5">
    <source>
        <dbReference type="Proteomes" id="UP000498980"/>
    </source>
</evidence>
<sequence length="84" mass="9259">MRHDYVFRILGPLLVTDGDEQIEISGIRRQKLLVALLLQTNQVVTLGRLVDAIWDDAPPASAHGQVRICVSGLRRLLRGGNTTA</sequence>
<dbReference type="GO" id="GO:0003677">
    <property type="term" value="F:DNA binding"/>
    <property type="evidence" value="ECO:0007669"/>
    <property type="project" value="UniProtKB-UniRule"/>
</dbReference>
<evidence type="ECO:0000259" key="3">
    <source>
        <dbReference type="PROSITE" id="PS51755"/>
    </source>
</evidence>
<keyword evidence="1 2" id="KW-0238">DNA-binding</keyword>
<comment type="caution">
    <text evidence="4">The sequence shown here is derived from an EMBL/GenBank/DDBJ whole genome shotgun (WGS) entry which is preliminary data.</text>
</comment>
<dbReference type="InterPro" id="IPR001867">
    <property type="entry name" value="OmpR/PhoB-type_DNA-bd"/>
</dbReference>
<dbReference type="GO" id="GO:0000160">
    <property type="term" value="P:phosphorelay signal transduction system"/>
    <property type="evidence" value="ECO:0007669"/>
    <property type="project" value="InterPro"/>
</dbReference>
<organism evidence="4 5">
    <name type="scientific">Streptomyces fulvorobeus</name>
    <dbReference type="NCBI Taxonomy" id="284028"/>
    <lineage>
        <taxon>Bacteria</taxon>
        <taxon>Bacillati</taxon>
        <taxon>Actinomycetota</taxon>
        <taxon>Actinomycetes</taxon>
        <taxon>Kitasatosporales</taxon>
        <taxon>Streptomycetaceae</taxon>
        <taxon>Streptomyces</taxon>
    </lineage>
</organism>
<reference evidence="4 5" key="1">
    <citation type="submission" date="2020-05" db="EMBL/GenBank/DDBJ databases">
        <title>Whole genome shotgun sequence of Streptomyces fulvorobeus NBRC 15897.</title>
        <authorList>
            <person name="Komaki H."/>
            <person name="Tamura T."/>
        </authorList>
    </citation>
    <scope>NUCLEOTIDE SEQUENCE [LARGE SCALE GENOMIC DNA]</scope>
    <source>
        <strain evidence="4 5">NBRC 15897</strain>
    </source>
</reference>
<feature type="domain" description="OmpR/PhoB-type" evidence="3">
    <location>
        <begin position="1"/>
        <end position="84"/>
    </location>
</feature>